<accession>A0AAU7DJA6</accession>
<organism evidence="1">
    <name type="scientific">Telmatobacter sp. DSM 110680</name>
    <dbReference type="NCBI Taxonomy" id="3036704"/>
    <lineage>
        <taxon>Bacteria</taxon>
        <taxon>Pseudomonadati</taxon>
        <taxon>Acidobacteriota</taxon>
        <taxon>Terriglobia</taxon>
        <taxon>Terriglobales</taxon>
        <taxon>Acidobacteriaceae</taxon>
        <taxon>Telmatobacter</taxon>
    </lineage>
</organism>
<dbReference type="RefSeq" id="WP_348262642.1">
    <property type="nucleotide sequence ID" value="NZ_CP121196.1"/>
</dbReference>
<reference evidence="1" key="1">
    <citation type="submission" date="2023-03" db="EMBL/GenBank/DDBJ databases">
        <title>Edaphobacter sp.</title>
        <authorList>
            <person name="Huber K.J."/>
            <person name="Papendorf J."/>
            <person name="Pilke C."/>
            <person name="Bunk B."/>
            <person name="Sproeer C."/>
            <person name="Pester M."/>
        </authorList>
    </citation>
    <scope>NUCLEOTIDE SEQUENCE</scope>
    <source>
        <strain evidence="1">DSM 110680</strain>
    </source>
</reference>
<sequence>MGTIVGWCVYFFGNGRKVLSFLRAQATLCDGWQSSTKIWEVRAATVREIATATGFSNWRVRVCLRLLERDGLAKPDSSDLWRIVLDQ</sequence>
<evidence type="ECO:0000313" key="1">
    <source>
        <dbReference type="EMBL" id="XBH17412.1"/>
    </source>
</evidence>
<dbReference type="EMBL" id="CP121196">
    <property type="protein sequence ID" value="XBH17412.1"/>
    <property type="molecule type" value="Genomic_DNA"/>
</dbReference>
<gene>
    <name evidence="1" type="ORF">P8935_22960</name>
</gene>
<proteinExistence type="predicted"/>
<dbReference type="AlphaFoldDB" id="A0AAU7DJA6"/>
<protein>
    <submittedName>
        <fullName evidence="1">Uncharacterized protein</fullName>
    </submittedName>
</protein>
<name>A0AAU7DJA6_9BACT</name>